<reference evidence="10 11" key="1">
    <citation type="submission" date="2016-04" db="EMBL/GenBank/DDBJ databases">
        <title>A degradative enzymes factory behind the ericoid mycorrhizal symbiosis.</title>
        <authorList>
            <consortium name="DOE Joint Genome Institute"/>
            <person name="Martino E."/>
            <person name="Morin E."/>
            <person name="Grelet G."/>
            <person name="Kuo A."/>
            <person name="Kohler A."/>
            <person name="Daghino S."/>
            <person name="Barry K."/>
            <person name="Choi C."/>
            <person name="Cichocki N."/>
            <person name="Clum A."/>
            <person name="Copeland A."/>
            <person name="Hainaut M."/>
            <person name="Haridas S."/>
            <person name="Labutti K."/>
            <person name="Lindquist E."/>
            <person name="Lipzen A."/>
            <person name="Khouja H.-R."/>
            <person name="Murat C."/>
            <person name="Ohm R."/>
            <person name="Olson A."/>
            <person name="Spatafora J."/>
            <person name="Veneault-Fourrey C."/>
            <person name="Henrissat B."/>
            <person name="Grigoriev I."/>
            <person name="Martin F."/>
            <person name="Perotto S."/>
        </authorList>
    </citation>
    <scope>NUCLEOTIDE SEQUENCE [LARGE SCALE GENOMIC DNA]</scope>
    <source>
        <strain evidence="10 11">E</strain>
    </source>
</reference>
<evidence type="ECO:0000256" key="8">
    <source>
        <dbReference type="SAM" id="SignalP"/>
    </source>
</evidence>
<evidence type="ECO:0000256" key="6">
    <source>
        <dbReference type="ARBA" id="ARBA00023180"/>
    </source>
</evidence>
<keyword evidence="2 7" id="KW-0812">Transmembrane</keyword>
<evidence type="ECO:0000313" key="10">
    <source>
        <dbReference type="EMBL" id="PMD51798.1"/>
    </source>
</evidence>
<evidence type="ECO:0000259" key="9">
    <source>
        <dbReference type="PROSITE" id="PS51212"/>
    </source>
</evidence>
<protein>
    <submittedName>
        <fullName evidence="10">WSC-domain-containing protein</fullName>
    </submittedName>
</protein>
<evidence type="ECO:0000256" key="7">
    <source>
        <dbReference type="SAM" id="Phobius"/>
    </source>
</evidence>
<keyword evidence="11" id="KW-1185">Reference proteome</keyword>
<feature type="domain" description="WSC" evidence="9">
    <location>
        <begin position="51"/>
        <end position="151"/>
    </location>
</feature>
<dbReference type="STRING" id="1095630.A0A2J6SM12"/>
<dbReference type="RefSeq" id="XP_024728702.1">
    <property type="nucleotide sequence ID" value="XM_024876084.1"/>
</dbReference>
<comment type="subcellular location">
    <subcellularLocation>
        <location evidence="1">Membrane</location>
        <topology evidence="1">Single-pass membrane protein</topology>
    </subcellularLocation>
</comment>
<evidence type="ECO:0000256" key="5">
    <source>
        <dbReference type="ARBA" id="ARBA00023136"/>
    </source>
</evidence>
<evidence type="ECO:0000256" key="1">
    <source>
        <dbReference type="ARBA" id="ARBA00004167"/>
    </source>
</evidence>
<dbReference type="Proteomes" id="UP000235371">
    <property type="component" value="Unassembled WGS sequence"/>
</dbReference>
<dbReference type="InterPro" id="IPR051836">
    <property type="entry name" value="Kremen_rcpt"/>
</dbReference>
<dbReference type="OrthoDB" id="5985073at2759"/>
<evidence type="ECO:0000256" key="3">
    <source>
        <dbReference type="ARBA" id="ARBA00022729"/>
    </source>
</evidence>
<feature type="chain" id="PRO_5014425468" evidence="8">
    <location>
        <begin position="28"/>
        <end position="184"/>
    </location>
</feature>
<dbReference type="PANTHER" id="PTHR24269">
    <property type="entry name" value="KREMEN PROTEIN"/>
    <property type="match status" value="1"/>
</dbReference>
<keyword evidence="5 7" id="KW-0472">Membrane</keyword>
<keyword evidence="4 7" id="KW-1133">Transmembrane helix</keyword>
<organism evidence="10 11">
    <name type="scientific">Hyaloscypha bicolor E</name>
    <dbReference type="NCBI Taxonomy" id="1095630"/>
    <lineage>
        <taxon>Eukaryota</taxon>
        <taxon>Fungi</taxon>
        <taxon>Dikarya</taxon>
        <taxon>Ascomycota</taxon>
        <taxon>Pezizomycotina</taxon>
        <taxon>Leotiomycetes</taxon>
        <taxon>Helotiales</taxon>
        <taxon>Hyaloscyphaceae</taxon>
        <taxon>Hyaloscypha</taxon>
        <taxon>Hyaloscypha bicolor</taxon>
    </lineage>
</organism>
<keyword evidence="6" id="KW-0325">Glycoprotein</keyword>
<dbReference type="InParanoid" id="A0A2J6SM12"/>
<feature type="signal peptide" evidence="8">
    <location>
        <begin position="1"/>
        <end position="27"/>
    </location>
</feature>
<dbReference type="InterPro" id="IPR002889">
    <property type="entry name" value="WSC_carb-bd"/>
</dbReference>
<dbReference type="PROSITE" id="PS51212">
    <property type="entry name" value="WSC"/>
    <property type="match status" value="1"/>
</dbReference>
<name>A0A2J6SM12_9HELO</name>
<dbReference type="SMART" id="SM00321">
    <property type="entry name" value="WSC"/>
    <property type="match status" value="1"/>
</dbReference>
<sequence length="184" mass="19105">MASSTLFSARFLVLIASILVLSAQAFAQSTSSTASQPASTTVASIFPGTSPWSYYGCWNETTLITGTNGARALGGGVQEDLTTMTAELCMSFCKSNSYTFAGIEYTRECYCANYLNSLSSKLPDSSCDLGCVGNGTQICGGNLALTIYQQKSSTKGAGTKVVREAHVGSILALGIAIAVLLCLA</sequence>
<evidence type="ECO:0000313" key="11">
    <source>
        <dbReference type="Proteomes" id="UP000235371"/>
    </source>
</evidence>
<dbReference type="GeneID" id="36584163"/>
<dbReference type="EMBL" id="KZ613912">
    <property type="protein sequence ID" value="PMD51798.1"/>
    <property type="molecule type" value="Genomic_DNA"/>
</dbReference>
<evidence type="ECO:0000256" key="2">
    <source>
        <dbReference type="ARBA" id="ARBA00022692"/>
    </source>
</evidence>
<evidence type="ECO:0000256" key="4">
    <source>
        <dbReference type="ARBA" id="ARBA00022989"/>
    </source>
</evidence>
<proteinExistence type="predicted"/>
<dbReference type="Pfam" id="PF01822">
    <property type="entry name" value="WSC"/>
    <property type="match status" value="1"/>
</dbReference>
<gene>
    <name evidence="10" type="ORF">K444DRAFT_544826</name>
</gene>
<dbReference type="AlphaFoldDB" id="A0A2J6SM12"/>
<dbReference type="PANTHER" id="PTHR24269:SF16">
    <property type="entry name" value="PROTEIN SLG1"/>
    <property type="match status" value="1"/>
</dbReference>
<accession>A0A2J6SM12</accession>
<feature type="transmembrane region" description="Helical" evidence="7">
    <location>
        <begin position="165"/>
        <end position="183"/>
    </location>
</feature>
<keyword evidence="3 8" id="KW-0732">Signal</keyword>
<dbReference type="GO" id="GO:0005886">
    <property type="term" value="C:plasma membrane"/>
    <property type="evidence" value="ECO:0007669"/>
    <property type="project" value="TreeGrafter"/>
</dbReference>